<name>G2E8M1_9GAMM</name>
<proteinExistence type="predicted"/>
<accession>G2E8M1</accession>
<protein>
    <submittedName>
        <fullName evidence="1">Uncharacterized protein</fullName>
    </submittedName>
</protein>
<dbReference type="AlphaFoldDB" id="G2E8M1"/>
<dbReference type="eggNOG" id="COG2885">
    <property type="taxonomic scope" value="Bacteria"/>
</dbReference>
<evidence type="ECO:0000313" key="1">
    <source>
        <dbReference type="EMBL" id="EGV27554.1"/>
    </source>
</evidence>
<sequence>MRYMSYAMMIVLLNFLFPVYAEEIGGVEFPGGASSFADEVIEYSPTAGVAYPYNIPETALGPPDYTFGHEGDGTVSLGNAGVIILKFTDNSLTTSGDVSADLWIFEEGPAIEPTEVYIKTDLGNWISVGDTSGGTYGIDIDQFIGVGVVEGESYTYVKLVDLLPDQGGSPNYAGADIDAVGAISSIQSTNKPEIRVDSGYVNLSVTSGETPPEADCATSRDHGRMVFDEINQILHICSPAGWVDK</sequence>
<organism evidence="1 2">
    <name type="scientific">Thiorhodococcus drewsii AZ1</name>
    <dbReference type="NCBI Taxonomy" id="765913"/>
    <lineage>
        <taxon>Bacteria</taxon>
        <taxon>Pseudomonadati</taxon>
        <taxon>Pseudomonadota</taxon>
        <taxon>Gammaproteobacteria</taxon>
        <taxon>Chromatiales</taxon>
        <taxon>Chromatiaceae</taxon>
        <taxon>Thiorhodococcus</taxon>
    </lineage>
</organism>
<keyword evidence="2" id="KW-1185">Reference proteome</keyword>
<gene>
    <name evidence="1" type="ORF">ThidrDRAFT_4635</name>
</gene>
<evidence type="ECO:0000313" key="2">
    <source>
        <dbReference type="Proteomes" id="UP000004200"/>
    </source>
</evidence>
<reference evidence="1 2" key="1">
    <citation type="submission" date="2011-06" db="EMBL/GenBank/DDBJ databases">
        <title>The draft genome of Thiorhodococcus drewsii AZ1.</title>
        <authorList>
            <consortium name="US DOE Joint Genome Institute (JGI-PGF)"/>
            <person name="Lucas S."/>
            <person name="Han J."/>
            <person name="Lapidus A."/>
            <person name="Cheng J.-F."/>
            <person name="Goodwin L."/>
            <person name="Pitluck S."/>
            <person name="Peters L."/>
            <person name="Land M.L."/>
            <person name="Hauser L."/>
            <person name="Vogl K."/>
            <person name="Liu Z."/>
            <person name="Imhoff J."/>
            <person name="Thiel V."/>
            <person name="Frigaard N.-U."/>
            <person name="Bryant D.A."/>
            <person name="Woyke T.J."/>
        </authorList>
    </citation>
    <scope>NUCLEOTIDE SEQUENCE [LARGE SCALE GENOMIC DNA]</scope>
    <source>
        <strain evidence="1 2">AZ1</strain>
    </source>
</reference>
<dbReference type="EMBL" id="AFWT01000093">
    <property type="protein sequence ID" value="EGV27554.1"/>
    <property type="molecule type" value="Genomic_DNA"/>
</dbReference>
<dbReference type="STRING" id="765913.ThidrDRAFT_4635"/>
<dbReference type="Proteomes" id="UP000004200">
    <property type="component" value="Unassembled WGS sequence"/>
</dbReference>
<comment type="caution">
    <text evidence="1">The sequence shown here is derived from an EMBL/GenBank/DDBJ whole genome shotgun (WGS) entry which is preliminary data.</text>
</comment>